<dbReference type="Proteomes" id="UP000053455">
    <property type="component" value="Unassembled WGS sequence"/>
</dbReference>
<dbReference type="OrthoDB" id="9772090at2"/>
<dbReference type="InterPro" id="IPR041135">
    <property type="entry name" value="Nmad3"/>
</dbReference>
<dbReference type="RefSeq" id="WP_047092811.1">
    <property type="nucleotide sequence ID" value="NZ_LBHU01000001.1"/>
</dbReference>
<dbReference type="AlphaFoldDB" id="A0A0H0XSH6"/>
<dbReference type="Pfam" id="PF18754">
    <property type="entry name" value="Nmad3"/>
    <property type="match status" value="1"/>
</dbReference>
<comment type="caution">
    <text evidence="3">The sequence shown here is derived from an EMBL/GenBank/DDBJ whole genome shotgun (WGS) entry which is preliminary data.</text>
</comment>
<accession>A0A0H0XSH6</accession>
<dbReference type="STRING" id="874156.GCA_001021555_00181"/>
<evidence type="ECO:0000313" key="3">
    <source>
        <dbReference type="EMBL" id="KLI64941.1"/>
    </source>
</evidence>
<keyword evidence="4" id="KW-1185">Reference proteome</keyword>
<sequence length="243" mass="25770">MKIILSRKGFDSSSGGGPSPIVDGRAISLPIPDTQGISRTSYGALGLGDHAGRASRGRLTGHDNCHNDPMFTGAGRAYLGQCGAAQTHLANHGVGAGDLFVFFGLFRDGKAPAHHRIFGFLEIEQVVHLATCDAGQRGELVALDHPHALGMHASNDAVYCGRGVSNAPACSELRLTVPGGPPSLWQVPSWLHAAGLSYHSKPDRWLPDHRLQSVARGQEFVADVGDRKDAHRWAAQIIALIIG</sequence>
<name>A0A0H0XSH6_9SPHN</name>
<feature type="domain" description="Nucleotide modification associated" evidence="2">
    <location>
        <begin position="2"/>
        <end position="223"/>
    </location>
</feature>
<evidence type="ECO:0000256" key="1">
    <source>
        <dbReference type="SAM" id="MobiDB-lite"/>
    </source>
</evidence>
<proteinExistence type="predicted"/>
<dbReference type="PATRIC" id="fig|874156.12.peg.1135"/>
<evidence type="ECO:0000259" key="2">
    <source>
        <dbReference type="Pfam" id="PF18754"/>
    </source>
</evidence>
<gene>
    <name evidence="3" type="ORF">AAV99_05470</name>
</gene>
<dbReference type="EMBL" id="LBHU01000001">
    <property type="protein sequence ID" value="KLI64941.1"/>
    <property type="molecule type" value="Genomic_DNA"/>
</dbReference>
<reference evidence="3 4" key="1">
    <citation type="submission" date="2015-04" db="EMBL/GenBank/DDBJ databases">
        <title>The draft genome sequence of Erythrobacter marinus HWDM-33.</title>
        <authorList>
            <person name="Zhuang L."/>
            <person name="Liu Y."/>
            <person name="Shao Z."/>
        </authorList>
    </citation>
    <scope>NUCLEOTIDE SEQUENCE [LARGE SCALE GENOMIC DNA]</scope>
    <source>
        <strain evidence="3 4">HWDM-33</strain>
    </source>
</reference>
<evidence type="ECO:0000313" key="4">
    <source>
        <dbReference type="Proteomes" id="UP000053455"/>
    </source>
</evidence>
<organism evidence="3 4">
    <name type="scientific">Aurantiacibacter marinus</name>
    <dbReference type="NCBI Taxonomy" id="874156"/>
    <lineage>
        <taxon>Bacteria</taxon>
        <taxon>Pseudomonadati</taxon>
        <taxon>Pseudomonadota</taxon>
        <taxon>Alphaproteobacteria</taxon>
        <taxon>Sphingomonadales</taxon>
        <taxon>Erythrobacteraceae</taxon>
        <taxon>Aurantiacibacter</taxon>
    </lineage>
</organism>
<protein>
    <recommendedName>
        <fullName evidence="2">Nucleotide modification associated domain-containing protein</fullName>
    </recommendedName>
</protein>
<feature type="region of interest" description="Disordered" evidence="1">
    <location>
        <begin position="1"/>
        <end position="21"/>
    </location>
</feature>